<keyword evidence="2" id="KW-1185">Reference proteome</keyword>
<reference evidence="1 2" key="1">
    <citation type="submission" date="2024-11" db="EMBL/GenBank/DDBJ databases">
        <title>Chromosome-level genome assembly of Eucalyptus globulus Labill. provides insights into its genome evolution.</title>
        <authorList>
            <person name="Li X."/>
        </authorList>
    </citation>
    <scope>NUCLEOTIDE SEQUENCE [LARGE SCALE GENOMIC DNA]</scope>
    <source>
        <strain evidence="1">CL2024</strain>
        <tissue evidence="1">Fresh tender leaves</tissue>
    </source>
</reference>
<dbReference type="AlphaFoldDB" id="A0ABD3JN17"/>
<evidence type="ECO:0008006" key="3">
    <source>
        <dbReference type="Google" id="ProtNLM"/>
    </source>
</evidence>
<dbReference type="InterPro" id="IPR029063">
    <property type="entry name" value="SAM-dependent_MTases_sf"/>
</dbReference>
<feature type="non-terminal residue" evidence="1">
    <location>
        <position position="1"/>
    </location>
</feature>
<dbReference type="PANTHER" id="PTHR44575:SF2">
    <property type="entry name" value="OS01G0589200 PROTEIN"/>
    <property type="match status" value="1"/>
</dbReference>
<accession>A0ABD3JN17</accession>
<evidence type="ECO:0000313" key="2">
    <source>
        <dbReference type="Proteomes" id="UP001634007"/>
    </source>
</evidence>
<dbReference type="Gene3D" id="3.40.50.150">
    <property type="entry name" value="Vaccinia Virus protein VP39"/>
    <property type="match status" value="1"/>
</dbReference>
<proteinExistence type="predicted"/>
<name>A0ABD3JN17_EUCGL</name>
<evidence type="ECO:0000313" key="1">
    <source>
        <dbReference type="EMBL" id="KAL3729020.1"/>
    </source>
</evidence>
<dbReference type="SUPFAM" id="SSF53335">
    <property type="entry name" value="S-adenosyl-L-methionine-dependent methyltransferases"/>
    <property type="match status" value="1"/>
</dbReference>
<protein>
    <recommendedName>
        <fullName evidence="3">Methyltransferase type 11 domain-containing protein</fullName>
    </recommendedName>
</protein>
<dbReference type="EMBL" id="JBJKBG010000008">
    <property type="protein sequence ID" value="KAL3729020.1"/>
    <property type="molecule type" value="Genomic_DNA"/>
</dbReference>
<dbReference type="Proteomes" id="UP001634007">
    <property type="component" value="Unassembled WGS sequence"/>
</dbReference>
<sequence length="80" mass="9147">VAQNYDRVITTDVSAAQLKCAMQHPRVHYVHTPIPISNDEIMTLIGGENSVDLMTVAQAVHWFDLPNFYSLLTHLLWNRE</sequence>
<comment type="caution">
    <text evidence="1">The sequence shown here is derived from an EMBL/GenBank/DDBJ whole genome shotgun (WGS) entry which is preliminary data.</text>
</comment>
<feature type="non-terminal residue" evidence="1">
    <location>
        <position position="80"/>
    </location>
</feature>
<dbReference type="PANTHER" id="PTHR44575">
    <property type="entry name" value="OS01G0589200 PROTEIN"/>
    <property type="match status" value="1"/>
</dbReference>
<gene>
    <name evidence="1" type="ORF">ACJRO7_033592</name>
</gene>
<organism evidence="1 2">
    <name type="scientific">Eucalyptus globulus</name>
    <name type="common">Tasmanian blue gum</name>
    <dbReference type="NCBI Taxonomy" id="34317"/>
    <lineage>
        <taxon>Eukaryota</taxon>
        <taxon>Viridiplantae</taxon>
        <taxon>Streptophyta</taxon>
        <taxon>Embryophyta</taxon>
        <taxon>Tracheophyta</taxon>
        <taxon>Spermatophyta</taxon>
        <taxon>Magnoliopsida</taxon>
        <taxon>eudicotyledons</taxon>
        <taxon>Gunneridae</taxon>
        <taxon>Pentapetalae</taxon>
        <taxon>rosids</taxon>
        <taxon>malvids</taxon>
        <taxon>Myrtales</taxon>
        <taxon>Myrtaceae</taxon>
        <taxon>Myrtoideae</taxon>
        <taxon>Eucalypteae</taxon>
        <taxon>Eucalyptus</taxon>
    </lineage>
</organism>